<name>A0ABX3U957_KLUIN</name>
<dbReference type="EMBL" id="MWPR01000058">
    <property type="protein sequence ID" value="ORJ47826.1"/>
    <property type="molecule type" value="Genomic_DNA"/>
</dbReference>
<keyword evidence="2" id="KW-1185">Reference proteome</keyword>
<evidence type="ECO:0000313" key="2">
    <source>
        <dbReference type="Proteomes" id="UP000192521"/>
    </source>
</evidence>
<reference evidence="1 2" key="1">
    <citation type="submission" date="2017-02" db="EMBL/GenBank/DDBJ databases">
        <title>Draft genome sequence of a Kluyvera intermedia isolate from a patient with a pancreatic abscess.</title>
        <authorList>
            <person name="Thele R."/>
        </authorList>
    </citation>
    <scope>NUCLEOTIDE SEQUENCE [LARGE SCALE GENOMIC DNA]</scope>
    <source>
        <strain evidence="1 2">FOSA7093</strain>
    </source>
</reference>
<protein>
    <submittedName>
        <fullName evidence="1">Uncharacterized protein</fullName>
    </submittedName>
</protein>
<gene>
    <name evidence="1" type="ORF">B2M27_24045</name>
</gene>
<evidence type="ECO:0000313" key="1">
    <source>
        <dbReference type="EMBL" id="ORJ47826.1"/>
    </source>
</evidence>
<sequence>MQTQRITWRNGLRLNGEPVFISDVQKIYEERIYAKKLEIYESRKAEIREQCLSTADYEHACRYLADLLGI</sequence>
<comment type="caution">
    <text evidence="1">The sequence shown here is derived from an EMBL/GenBank/DDBJ whole genome shotgun (WGS) entry which is preliminary data.</text>
</comment>
<organism evidence="1 2">
    <name type="scientific">Kluyvera intermedia</name>
    <name type="common">Enterobacter intermedius</name>
    <dbReference type="NCBI Taxonomy" id="61648"/>
    <lineage>
        <taxon>Bacteria</taxon>
        <taxon>Pseudomonadati</taxon>
        <taxon>Pseudomonadota</taxon>
        <taxon>Gammaproteobacteria</taxon>
        <taxon>Enterobacterales</taxon>
        <taxon>Enterobacteriaceae</taxon>
        <taxon>Kluyvera</taxon>
    </lineage>
</organism>
<accession>A0ABX3U957</accession>
<proteinExistence type="predicted"/>
<dbReference type="Proteomes" id="UP000192521">
    <property type="component" value="Unassembled WGS sequence"/>
</dbReference>
<dbReference type="RefSeq" id="WP_085007545.1">
    <property type="nucleotide sequence ID" value="NZ_MWPR01000058.1"/>
</dbReference>